<gene>
    <name evidence="1" type="ORF">GSLYS_00021091001</name>
</gene>
<comment type="caution">
    <text evidence="1">The sequence shown here is derived from an EMBL/GenBank/DDBJ whole genome shotgun (WGS) entry which is preliminary data.</text>
</comment>
<reference evidence="1 2" key="1">
    <citation type="submission" date="2024-04" db="EMBL/GenBank/DDBJ databases">
        <authorList>
            <consortium name="Genoscope - CEA"/>
            <person name="William W."/>
        </authorList>
    </citation>
    <scope>NUCLEOTIDE SEQUENCE [LARGE SCALE GENOMIC DNA]</scope>
</reference>
<dbReference type="Proteomes" id="UP001497497">
    <property type="component" value="Unassembled WGS sequence"/>
</dbReference>
<sequence length="54" mass="6258">GRTPVPEIYNLAGSIFQWANERRPMVDKHGNPTQYAHPYSSFWGRLLDASLRKK</sequence>
<keyword evidence="2" id="KW-1185">Reference proteome</keyword>
<evidence type="ECO:0000313" key="1">
    <source>
        <dbReference type="EMBL" id="CAL1547774.1"/>
    </source>
</evidence>
<dbReference type="AlphaFoldDB" id="A0AAV2IS03"/>
<proteinExistence type="predicted"/>
<accession>A0AAV2IS03</accession>
<organism evidence="1 2">
    <name type="scientific">Lymnaea stagnalis</name>
    <name type="common">Great pond snail</name>
    <name type="synonym">Helix stagnalis</name>
    <dbReference type="NCBI Taxonomy" id="6523"/>
    <lineage>
        <taxon>Eukaryota</taxon>
        <taxon>Metazoa</taxon>
        <taxon>Spiralia</taxon>
        <taxon>Lophotrochozoa</taxon>
        <taxon>Mollusca</taxon>
        <taxon>Gastropoda</taxon>
        <taxon>Heterobranchia</taxon>
        <taxon>Euthyneura</taxon>
        <taxon>Panpulmonata</taxon>
        <taxon>Hygrophila</taxon>
        <taxon>Lymnaeoidea</taxon>
        <taxon>Lymnaeidae</taxon>
        <taxon>Lymnaea</taxon>
    </lineage>
</organism>
<feature type="non-terminal residue" evidence="1">
    <location>
        <position position="1"/>
    </location>
</feature>
<evidence type="ECO:0000313" key="2">
    <source>
        <dbReference type="Proteomes" id="UP001497497"/>
    </source>
</evidence>
<protein>
    <submittedName>
        <fullName evidence="1">Uncharacterized protein</fullName>
    </submittedName>
</protein>
<dbReference type="EMBL" id="CAXITT010001066">
    <property type="protein sequence ID" value="CAL1547774.1"/>
    <property type="molecule type" value="Genomic_DNA"/>
</dbReference>
<name>A0AAV2IS03_LYMST</name>